<organism evidence="2">
    <name type="scientific">marine sediment metagenome</name>
    <dbReference type="NCBI Taxonomy" id="412755"/>
    <lineage>
        <taxon>unclassified sequences</taxon>
        <taxon>metagenomes</taxon>
        <taxon>ecological metagenomes</taxon>
    </lineage>
</organism>
<dbReference type="SUPFAM" id="SSF53067">
    <property type="entry name" value="Actin-like ATPase domain"/>
    <property type="match status" value="2"/>
</dbReference>
<feature type="non-terminal residue" evidence="2">
    <location>
        <position position="225"/>
    </location>
</feature>
<sequence length="225" mass="24740">MVKYVIGVDGGSTKTHYALFDSQGKFVNFIQGGPTNHEAYHDGYEGARKEIKRSIFKLLQQNRLKPEDVNYGIFGLAGVDTKKQQKELLKIICETGISNFKVFNDAFLGIKAGSDKGYGICSINGTGTCCAGIDKNGDWLQVGGTGWTFGDEAGGGHIGSVVIRKVYDSIYRCGQQTIMKEMLFEKLGINKENEFVNAVYEKIYSNKVKITGLSKIAFFAANQVM</sequence>
<feature type="domain" description="ATPase BadF/BadG/BcrA/BcrD type" evidence="1">
    <location>
        <begin position="6"/>
        <end position="200"/>
    </location>
</feature>
<dbReference type="InterPro" id="IPR002731">
    <property type="entry name" value="ATPase_BadF"/>
</dbReference>
<name>X1I278_9ZZZZ</name>
<dbReference type="Gene3D" id="3.30.420.40">
    <property type="match status" value="1"/>
</dbReference>
<gene>
    <name evidence="2" type="ORF">S03H2_35903</name>
</gene>
<accession>X1I278</accession>
<dbReference type="EMBL" id="BARU01021989">
    <property type="protein sequence ID" value="GAH51658.1"/>
    <property type="molecule type" value="Genomic_DNA"/>
</dbReference>
<evidence type="ECO:0000313" key="2">
    <source>
        <dbReference type="EMBL" id="GAH51658.1"/>
    </source>
</evidence>
<reference evidence="2" key="1">
    <citation type="journal article" date="2014" name="Front. Microbiol.">
        <title>High frequency of phylogenetically diverse reductive dehalogenase-homologous genes in deep subseafloor sedimentary metagenomes.</title>
        <authorList>
            <person name="Kawai M."/>
            <person name="Futagami T."/>
            <person name="Toyoda A."/>
            <person name="Takaki Y."/>
            <person name="Nishi S."/>
            <person name="Hori S."/>
            <person name="Arai W."/>
            <person name="Tsubouchi T."/>
            <person name="Morono Y."/>
            <person name="Uchiyama I."/>
            <person name="Ito T."/>
            <person name="Fujiyama A."/>
            <person name="Inagaki F."/>
            <person name="Takami H."/>
        </authorList>
    </citation>
    <scope>NUCLEOTIDE SEQUENCE</scope>
    <source>
        <strain evidence="2">Expedition CK06-06</strain>
    </source>
</reference>
<dbReference type="PANTHER" id="PTHR43190:SF3">
    <property type="entry name" value="N-ACETYL-D-GLUCOSAMINE KINASE"/>
    <property type="match status" value="1"/>
</dbReference>
<evidence type="ECO:0000259" key="1">
    <source>
        <dbReference type="Pfam" id="PF01869"/>
    </source>
</evidence>
<dbReference type="AlphaFoldDB" id="X1I278"/>
<dbReference type="InterPro" id="IPR043129">
    <property type="entry name" value="ATPase_NBD"/>
</dbReference>
<dbReference type="InterPro" id="IPR052519">
    <property type="entry name" value="Euk-type_GlcNAc_Kinase"/>
</dbReference>
<protein>
    <recommendedName>
        <fullName evidence="1">ATPase BadF/BadG/BcrA/BcrD type domain-containing protein</fullName>
    </recommendedName>
</protein>
<dbReference type="PANTHER" id="PTHR43190">
    <property type="entry name" value="N-ACETYL-D-GLUCOSAMINE KINASE"/>
    <property type="match status" value="1"/>
</dbReference>
<dbReference type="Pfam" id="PF01869">
    <property type="entry name" value="BcrAD_BadFG"/>
    <property type="match status" value="1"/>
</dbReference>
<comment type="caution">
    <text evidence="2">The sequence shown here is derived from an EMBL/GenBank/DDBJ whole genome shotgun (WGS) entry which is preliminary data.</text>
</comment>
<proteinExistence type="predicted"/>